<evidence type="ECO:0000313" key="1">
    <source>
        <dbReference type="EMBL" id="CAF3031411.1"/>
    </source>
</evidence>
<sequence>MNHSTVLIKKLDRLARDITFTRSIDFVTILSNKKRKSRRNSTLDRFCVDIIPRIQHNIESLTLDRLSIDRVLRIGNYLKLWKLTLVNLSLKTARDIFNDNFGFSPLSLRNLSSTTFYSSSIGYLNVTVRHFNDCLCLLDGRFTCLHTVIVKVGIIKNSSKTINNKKIVSNLKCFSLFSLNETTKYDNRIVPLLQQMSQLEKLTLSLCVTHRASFIDGTQLYNDVLKNMPHLQSFIFDIVTEYVQMKKELVPLCDNIRRTFVENGYDMDCYIDYGKTERGRCHSYSLPFNMERMHRVTNNFPGGLFMNVRRPFEHYFFTRISVSFSLLTSLEISNLLPQQKKFIQQPDEPDKTSLISIYSNLVELSFFFADIDYIKQFLLDSNMRLPRLNKLHVNYDKLMTVTNNFTKVAAHCKCEKLKYITFDATIPAIVYSKNFFLYFSSLETYKSIDRFLT</sequence>
<dbReference type="EMBL" id="CAJNXB010000162">
    <property type="protein sequence ID" value="CAF3031411.1"/>
    <property type="molecule type" value="Genomic_DNA"/>
</dbReference>
<dbReference type="OrthoDB" id="10033648at2759"/>
<dbReference type="AlphaFoldDB" id="A0A817LKG6"/>
<organism evidence="1 2">
    <name type="scientific">Rotaria socialis</name>
    <dbReference type="NCBI Taxonomy" id="392032"/>
    <lineage>
        <taxon>Eukaryota</taxon>
        <taxon>Metazoa</taxon>
        <taxon>Spiralia</taxon>
        <taxon>Gnathifera</taxon>
        <taxon>Rotifera</taxon>
        <taxon>Eurotatoria</taxon>
        <taxon>Bdelloidea</taxon>
        <taxon>Philodinida</taxon>
        <taxon>Philodinidae</taxon>
        <taxon>Rotaria</taxon>
    </lineage>
</organism>
<accession>A0A817LKG6</accession>
<protein>
    <submittedName>
        <fullName evidence="1">Uncharacterized protein</fullName>
    </submittedName>
</protein>
<dbReference type="Proteomes" id="UP000663825">
    <property type="component" value="Unassembled WGS sequence"/>
</dbReference>
<gene>
    <name evidence="1" type="ORF">TIS948_LOCUS3002</name>
</gene>
<reference evidence="1" key="1">
    <citation type="submission" date="2021-02" db="EMBL/GenBank/DDBJ databases">
        <authorList>
            <person name="Nowell W R."/>
        </authorList>
    </citation>
    <scope>NUCLEOTIDE SEQUENCE</scope>
</reference>
<name>A0A817LKG6_9BILA</name>
<comment type="caution">
    <text evidence="1">The sequence shown here is derived from an EMBL/GenBank/DDBJ whole genome shotgun (WGS) entry which is preliminary data.</text>
</comment>
<proteinExistence type="predicted"/>
<evidence type="ECO:0000313" key="2">
    <source>
        <dbReference type="Proteomes" id="UP000663825"/>
    </source>
</evidence>